<protein>
    <recommendedName>
        <fullName evidence="2">XRCC4 coiled-coil domain-containing protein</fullName>
    </recommendedName>
</protein>
<dbReference type="GO" id="GO:0003677">
    <property type="term" value="F:DNA binding"/>
    <property type="evidence" value="ECO:0007669"/>
    <property type="project" value="InterPro"/>
</dbReference>
<feature type="domain" description="XRCC4 coiled-coil" evidence="2">
    <location>
        <begin position="146"/>
        <end position="192"/>
    </location>
</feature>
<feature type="compositionally biased region" description="Basic and acidic residues" evidence="1">
    <location>
        <begin position="274"/>
        <end position="292"/>
    </location>
</feature>
<gene>
    <name evidence="3" type="ORF">CVIRNUC_009099</name>
</gene>
<dbReference type="AlphaFoldDB" id="A0AAV1IGS3"/>
<dbReference type="InterPro" id="IPR053962">
    <property type="entry name" value="XRCC4_CC"/>
</dbReference>
<dbReference type="PANTHER" id="PTHR28559">
    <property type="entry name" value="DNA REPAIR PROTEIN XRCC4"/>
    <property type="match status" value="1"/>
</dbReference>
<dbReference type="Pfam" id="PF21924">
    <property type="entry name" value="XRCC4_CC"/>
    <property type="match status" value="1"/>
</dbReference>
<comment type="caution">
    <text evidence="3">The sequence shown here is derived from an EMBL/GenBank/DDBJ whole genome shotgun (WGS) entry which is preliminary data.</text>
</comment>
<dbReference type="InterPro" id="IPR010585">
    <property type="entry name" value="DNA_repair_prot_XRCC4"/>
</dbReference>
<evidence type="ECO:0000256" key="1">
    <source>
        <dbReference type="SAM" id="MobiDB-lite"/>
    </source>
</evidence>
<dbReference type="InterPro" id="IPR014751">
    <property type="entry name" value="XRCC4-like_C"/>
</dbReference>
<dbReference type="GO" id="GO:0010165">
    <property type="term" value="P:response to X-ray"/>
    <property type="evidence" value="ECO:0007669"/>
    <property type="project" value="TreeGrafter"/>
</dbReference>
<keyword evidence="4" id="KW-1185">Reference proteome</keyword>
<reference evidence="3 4" key="1">
    <citation type="submission" date="2023-10" db="EMBL/GenBank/DDBJ databases">
        <authorList>
            <person name="Maclean D."/>
            <person name="Macfadyen A."/>
        </authorList>
    </citation>
    <scope>NUCLEOTIDE SEQUENCE [LARGE SCALE GENOMIC DNA]</scope>
</reference>
<dbReference type="SUPFAM" id="SSF58022">
    <property type="entry name" value="XRCC4, C-terminal oligomerization domain"/>
    <property type="match status" value="1"/>
</dbReference>
<dbReference type="GO" id="GO:0006303">
    <property type="term" value="P:double-strand break repair via nonhomologous end joining"/>
    <property type="evidence" value="ECO:0007669"/>
    <property type="project" value="TreeGrafter"/>
</dbReference>
<dbReference type="GO" id="GO:0032807">
    <property type="term" value="C:DNA ligase IV complex"/>
    <property type="evidence" value="ECO:0007669"/>
    <property type="project" value="TreeGrafter"/>
</dbReference>
<dbReference type="Gene3D" id="1.20.5.370">
    <property type="match status" value="1"/>
</dbReference>
<name>A0AAV1IGS3_9CHLO</name>
<accession>A0AAV1IGS3</accession>
<proteinExistence type="predicted"/>
<dbReference type="PANTHER" id="PTHR28559:SF1">
    <property type="entry name" value="DNA REPAIR PROTEIN XRCC4"/>
    <property type="match status" value="1"/>
</dbReference>
<dbReference type="GO" id="GO:0005958">
    <property type="term" value="C:DNA-dependent protein kinase-DNA ligase 4 complex"/>
    <property type="evidence" value="ECO:0007669"/>
    <property type="project" value="TreeGrafter"/>
</dbReference>
<evidence type="ECO:0000313" key="4">
    <source>
        <dbReference type="Proteomes" id="UP001314263"/>
    </source>
</evidence>
<dbReference type="GO" id="GO:0006310">
    <property type="term" value="P:DNA recombination"/>
    <property type="evidence" value="ECO:0007669"/>
    <property type="project" value="InterPro"/>
</dbReference>
<sequence>MAAGKPLLKAHQITDTTSGKAYFLLVGLSEDTKDFEDSSINIRATDGTICWTKEGMQRQSAPKDWMKNVYSAVTGAIRNKYEIQVQNSPEQLKVIVQWHEGKVRVRASVVLPAAAAEEDVLPSMLSSLFQSFAAMQEAHAELAALEASFRARAESSQAALAKLLEAKETKEREMYIKFAAVMNEKKAKLRQLRDRIQELEQQAEEGADLANGSEAGSPPREQDSVYAAETEPSAGTSSGPIEVADEATQRRPTAEDDPGPSANDGPEVPMADNDGDHDPAVTRAQADREARMAADTQPLEPEHGQDADMMSAPEGADKPEEAQPKSAPAAPPPPRSSAGILAKRRRR</sequence>
<dbReference type="EMBL" id="CAUYUE010000013">
    <property type="protein sequence ID" value="CAK0785886.1"/>
    <property type="molecule type" value="Genomic_DNA"/>
</dbReference>
<organism evidence="3 4">
    <name type="scientific">Coccomyxa viridis</name>
    <dbReference type="NCBI Taxonomy" id="1274662"/>
    <lineage>
        <taxon>Eukaryota</taxon>
        <taxon>Viridiplantae</taxon>
        <taxon>Chlorophyta</taxon>
        <taxon>core chlorophytes</taxon>
        <taxon>Trebouxiophyceae</taxon>
        <taxon>Trebouxiophyceae incertae sedis</taxon>
        <taxon>Coccomyxaceae</taxon>
        <taxon>Coccomyxa</taxon>
    </lineage>
</organism>
<evidence type="ECO:0000259" key="2">
    <source>
        <dbReference type="Pfam" id="PF21924"/>
    </source>
</evidence>
<feature type="region of interest" description="Disordered" evidence="1">
    <location>
        <begin position="204"/>
        <end position="347"/>
    </location>
</feature>
<dbReference type="Proteomes" id="UP001314263">
    <property type="component" value="Unassembled WGS sequence"/>
</dbReference>
<evidence type="ECO:0000313" key="3">
    <source>
        <dbReference type="EMBL" id="CAK0785886.1"/>
    </source>
</evidence>